<keyword evidence="8" id="KW-0812">Transmembrane</keyword>
<dbReference type="OrthoDB" id="1844152at2759"/>
<name>A0A5C3QN67_9AGAR</name>
<dbReference type="Pfam" id="PF00067">
    <property type="entry name" value="p450"/>
    <property type="match status" value="1"/>
</dbReference>
<keyword evidence="4 7" id="KW-0560">Oxidoreductase</keyword>
<dbReference type="SUPFAM" id="SSF48264">
    <property type="entry name" value="Cytochrome P450"/>
    <property type="match status" value="1"/>
</dbReference>
<keyword evidence="8" id="KW-1133">Transmembrane helix</keyword>
<evidence type="ECO:0000256" key="4">
    <source>
        <dbReference type="ARBA" id="ARBA00023002"/>
    </source>
</evidence>
<organism evidence="9 10">
    <name type="scientific">Pterulicium gracile</name>
    <dbReference type="NCBI Taxonomy" id="1884261"/>
    <lineage>
        <taxon>Eukaryota</taxon>
        <taxon>Fungi</taxon>
        <taxon>Dikarya</taxon>
        <taxon>Basidiomycota</taxon>
        <taxon>Agaricomycotina</taxon>
        <taxon>Agaricomycetes</taxon>
        <taxon>Agaricomycetidae</taxon>
        <taxon>Agaricales</taxon>
        <taxon>Pleurotineae</taxon>
        <taxon>Pterulaceae</taxon>
        <taxon>Pterulicium</taxon>
    </lineage>
</organism>
<dbReference type="PANTHER" id="PTHR46206">
    <property type="entry name" value="CYTOCHROME P450"/>
    <property type="match status" value="1"/>
</dbReference>
<dbReference type="AlphaFoldDB" id="A0A5C3QN67"/>
<dbReference type="PRINTS" id="PR00465">
    <property type="entry name" value="EP450IV"/>
</dbReference>
<dbReference type="GO" id="GO:0020037">
    <property type="term" value="F:heme binding"/>
    <property type="evidence" value="ECO:0007669"/>
    <property type="project" value="InterPro"/>
</dbReference>
<accession>A0A5C3QN67</accession>
<dbReference type="InterPro" id="IPR002403">
    <property type="entry name" value="Cyt_P450_E_grp-IV"/>
</dbReference>
<evidence type="ECO:0000256" key="6">
    <source>
        <dbReference type="PIRSR" id="PIRSR602403-1"/>
    </source>
</evidence>
<comment type="cofactor">
    <cofactor evidence="1 6">
        <name>heme</name>
        <dbReference type="ChEBI" id="CHEBI:30413"/>
    </cofactor>
</comment>
<dbReference type="InterPro" id="IPR017972">
    <property type="entry name" value="Cyt_P450_CS"/>
</dbReference>
<reference evidence="9 10" key="1">
    <citation type="journal article" date="2019" name="Nat. Ecol. Evol.">
        <title>Megaphylogeny resolves global patterns of mushroom evolution.</title>
        <authorList>
            <person name="Varga T."/>
            <person name="Krizsan K."/>
            <person name="Foldi C."/>
            <person name="Dima B."/>
            <person name="Sanchez-Garcia M."/>
            <person name="Sanchez-Ramirez S."/>
            <person name="Szollosi G.J."/>
            <person name="Szarkandi J.G."/>
            <person name="Papp V."/>
            <person name="Albert L."/>
            <person name="Andreopoulos W."/>
            <person name="Angelini C."/>
            <person name="Antonin V."/>
            <person name="Barry K.W."/>
            <person name="Bougher N.L."/>
            <person name="Buchanan P."/>
            <person name="Buyck B."/>
            <person name="Bense V."/>
            <person name="Catcheside P."/>
            <person name="Chovatia M."/>
            <person name="Cooper J."/>
            <person name="Damon W."/>
            <person name="Desjardin D."/>
            <person name="Finy P."/>
            <person name="Geml J."/>
            <person name="Haridas S."/>
            <person name="Hughes K."/>
            <person name="Justo A."/>
            <person name="Karasinski D."/>
            <person name="Kautmanova I."/>
            <person name="Kiss B."/>
            <person name="Kocsube S."/>
            <person name="Kotiranta H."/>
            <person name="LaButti K.M."/>
            <person name="Lechner B.E."/>
            <person name="Liimatainen K."/>
            <person name="Lipzen A."/>
            <person name="Lukacs Z."/>
            <person name="Mihaltcheva S."/>
            <person name="Morgado L.N."/>
            <person name="Niskanen T."/>
            <person name="Noordeloos M.E."/>
            <person name="Ohm R.A."/>
            <person name="Ortiz-Santana B."/>
            <person name="Ovrebo C."/>
            <person name="Racz N."/>
            <person name="Riley R."/>
            <person name="Savchenko A."/>
            <person name="Shiryaev A."/>
            <person name="Soop K."/>
            <person name="Spirin V."/>
            <person name="Szebenyi C."/>
            <person name="Tomsovsky M."/>
            <person name="Tulloss R.E."/>
            <person name="Uehling J."/>
            <person name="Grigoriev I.V."/>
            <person name="Vagvolgyi C."/>
            <person name="Papp T."/>
            <person name="Martin F.M."/>
            <person name="Miettinen O."/>
            <person name="Hibbett D.S."/>
            <person name="Nagy L.G."/>
        </authorList>
    </citation>
    <scope>NUCLEOTIDE SEQUENCE [LARGE SCALE GENOMIC DNA]</scope>
    <source>
        <strain evidence="9 10">CBS 309.79</strain>
    </source>
</reference>
<keyword evidence="10" id="KW-1185">Reference proteome</keyword>
<protein>
    <submittedName>
        <fullName evidence="9">Cytochrome P450</fullName>
    </submittedName>
</protein>
<evidence type="ECO:0000256" key="5">
    <source>
        <dbReference type="ARBA" id="ARBA00023004"/>
    </source>
</evidence>
<dbReference type="STRING" id="1884261.A0A5C3QN67"/>
<dbReference type="PRINTS" id="PR00385">
    <property type="entry name" value="P450"/>
</dbReference>
<evidence type="ECO:0000256" key="3">
    <source>
        <dbReference type="ARBA" id="ARBA00022723"/>
    </source>
</evidence>
<keyword evidence="5 6" id="KW-0408">Iron</keyword>
<dbReference type="Gene3D" id="1.10.630.10">
    <property type="entry name" value="Cytochrome P450"/>
    <property type="match status" value="1"/>
</dbReference>
<dbReference type="InterPro" id="IPR001128">
    <property type="entry name" value="Cyt_P450"/>
</dbReference>
<evidence type="ECO:0000313" key="10">
    <source>
        <dbReference type="Proteomes" id="UP000305067"/>
    </source>
</evidence>
<keyword evidence="6 7" id="KW-0349">Heme</keyword>
<dbReference type="GO" id="GO:0005506">
    <property type="term" value="F:iron ion binding"/>
    <property type="evidence" value="ECO:0007669"/>
    <property type="project" value="InterPro"/>
</dbReference>
<keyword evidence="3 6" id="KW-0479">Metal-binding</keyword>
<dbReference type="PROSITE" id="PS00086">
    <property type="entry name" value="CYTOCHROME_P450"/>
    <property type="match status" value="1"/>
</dbReference>
<gene>
    <name evidence="9" type="ORF">BDV98DRAFT_655202</name>
</gene>
<dbReference type="InterPro" id="IPR036396">
    <property type="entry name" value="Cyt_P450_sf"/>
</dbReference>
<evidence type="ECO:0000256" key="8">
    <source>
        <dbReference type="SAM" id="Phobius"/>
    </source>
</evidence>
<keyword evidence="7" id="KW-0503">Monooxygenase</keyword>
<keyword evidence="8" id="KW-0472">Membrane</keyword>
<feature type="transmembrane region" description="Helical" evidence="8">
    <location>
        <begin position="6"/>
        <end position="26"/>
    </location>
</feature>
<evidence type="ECO:0000256" key="1">
    <source>
        <dbReference type="ARBA" id="ARBA00001971"/>
    </source>
</evidence>
<evidence type="ECO:0000256" key="2">
    <source>
        <dbReference type="ARBA" id="ARBA00010617"/>
    </source>
</evidence>
<comment type="similarity">
    <text evidence="2 7">Belongs to the cytochrome P450 family.</text>
</comment>
<dbReference type="GO" id="GO:0004497">
    <property type="term" value="F:monooxygenase activity"/>
    <property type="evidence" value="ECO:0007669"/>
    <property type="project" value="UniProtKB-KW"/>
</dbReference>
<sequence>MSPIPELSWISYLPVLTIASLVYLTYSKRGSGLEHIPIIAPKSPFSLLSYYLGAFQFFKTAYPVFEEGYLRFRNGVLRTPSFYGWWVIVSGPELTEALRSLPEDTASLIDLVNETLEVVHTMGQGIATNPYHVTIIKEKLTRSLPGLYHEIQEEVHKALLEHLPADDWTAVNGSQLVMKLVARATNRLFVGLPACREPEYLDTVMSYTQDVVMAGFILQMFPELLKTHVRRVLFPGLNRRVRKVAASIRPMVEECKAALAEFGKNYEGKRNDMLSWLIDEAQGSEQDLDSLARRVLILNFAGLHTTSMTFTHALYDLITHPSAIEPLRNEIEAVTGKDGYTKISMTKLVKMDSLFKESMRVNSISCIAMNRRAMRTFNLPDGTVIPKGTIICGNSLVHRDVEAFGPTADQFEPFRFEKGEGTSTSYAVTTSNKFLQFGHGVHACPGRFFAVNDMKIILCELIMDYDFKFAGGSLERPKDSRFGTTSVPNGEAQILFKKRATLL</sequence>
<evidence type="ECO:0000313" key="9">
    <source>
        <dbReference type="EMBL" id="TFL03027.1"/>
    </source>
</evidence>
<feature type="binding site" description="axial binding residue" evidence="6">
    <location>
        <position position="444"/>
    </location>
    <ligand>
        <name>heme</name>
        <dbReference type="ChEBI" id="CHEBI:30413"/>
    </ligand>
    <ligandPart>
        <name>Fe</name>
        <dbReference type="ChEBI" id="CHEBI:18248"/>
    </ligandPart>
</feature>
<dbReference type="Proteomes" id="UP000305067">
    <property type="component" value="Unassembled WGS sequence"/>
</dbReference>
<dbReference type="EMBL" id="ML178821">
    <property type="protein sequence ID" value="TFL03027.1"/>
    <property type="molecule type" value="Genomic_DNA"/>
</dbReference>
<dbReference type="CDD" id="cd11041">
    <property type="entry name" value="CYP503A1-like"/>
    <property type="match status" value="1"/>
</dbReference>
<dbReference type="GO" id="GO:0016705">
    <property type="term" value="F:oxidoreductase activity, acting on paired donors, with incorporation or reduction of molecular oxygen"/>
    <property type="evidence" value="ECO:0007669"/>
    <property type="project" value="InterPro"/>
</dbReference>
<proteinExistence type="inferred from homology"/>
<evidence type="ECO:0000256" key="7">
    <source>
        <dbReference type="RuleBase" id="RU000461"/>
    </source>
</evidence>